<dbReference type="RefSeq" id="WP_347922842.1">
    <property type="nucleotide sequence ID" value="NZ_CP157199.1"/>
</dbReference>
<dbReference type="EMBL" id="CP157199">
    <property type="protein sequence ID" value="XBG60612.1"/>
    <property type="molecule type" value="Genomic_DNA"/>
</dbReference>
<organism evidence="1">
    <name type="scientific">Pontimicrobium sp. SW4</name>
    <dbReference type="NCBI Taxonomy" id="3153519"/>
    <lineage>
        <taxon>Bacteria</taxon>
        <taxon>Pseudomonadati</taxon>
        <taxon>Bacteroidota</taxon>
        <taxon>Flavobacteriia</taxon>
        <taxon>Flavobacteriales</taxon>
        <taxon>Flavobacteriaceae</taxon>
        <taxon>Pontimicrobium</taxon>
    </lineage>
</organism>
<sequence>MNLLGKISHENEVIDKKVKLFYDYFHSFLSKNEYLRLQNHPLNNHLTLFQKIDYRLNQDKLESSSKVILKKLVQNKMFNSSDEFSKKQELSIIIKKIRMLLSQPNISISELKEEVEKGVIYLNDSYNYESINYLDKCIHELISYLSCGCDLSVHKAQIIYYSKLISSEFIRHNFKLDELTRGDGLFNKILSKEINIEPSSNYTYTNFPLPEEIEKLRENTPEFNEKVEEFLSNRTFKQQFQGIVNYLQKEESPSYFIVKVANVNTREEFKNIFGEYEIFTKSYFDMIKINLPQECHENLDRFSNQENIIFIKIQVKSKSKKNAKQIAFSEAENVLSYLNYPNETKGYIDKSEIIEIFEESISYSYTHEILRIAHDNGYILDKSIENTRLYTQLKNLDKLYFRAFTSNLTEDKIVNAWRYIEILAKYANFSNDNIRIKKIPYILMCSEEHITKTHLDLLIFNLIYNNQTEVNSTISHKEFHNISGKPIDIDFLQIKTNYYFTNELIDISKKFTVLFNESYNRYKTQFELLYEQRNYIIHQSEICSIDIDSFIEFIQNLLKRIRRSIIDYIKLTPDTNLKDAIEYLITTGQAKMEE</sequence>
<gene>
    <name evidence="1" type="ORF">ABGB03_12170</name>
</gene>
<name>A0AAU7BR10_9FLAO</name>
<evidence type="ECO:0000313" key="1">
    <source>
        <dbReference type="EMBL" id="XBG60612.1"/>
    </source>
</evidence>
<proteinExistence type="predicted"/>
<protein>
    <recommendedName>
        <fullName evidence="2">Apea-like HEPN domain-containing protein</fullName>
    </recommendedName>
</protein>
<evidence type="ECO:0008006" key="2">
    <source>
        <dbReference type="Google" id="ProtNLM"/>
    </source>
</evidence>
<dbReference type="AlphaFoldDB" id="A0AAU7BR10"/>
<reference evidence="1" key="1">
    <citation type="submission" date="2024-05" db="EMBL/GenBank/DDBJ databases">
        <title>Pontimicrobium maritimus sp. nov., isolated form sea water.</title>
        <authorList>
            <person name="Muhammad N."/>
            <person name="Vuong T.Q."/>
            <person name="Han H.L."/>
            <person name="Kim S.-G."/>
        </authorList>
    </citation>
    <scope>NUCLEOTIDE SEQUENCE</scope>
    <source>
        <strain evidence="1">SW4</strain>
    </source>
</reference>
<accession>A0AAU7BR10</accession>